<dbReference type="PIRSF" id="PIRSF001123">
    <property type="entry name" value="PepA_GA"/>
    <property type="match status" value="1"/>
</dbReference>
<evidence type="ECO:0000256" key="1">
    <source>
        <dbReference type="ARBA" id="ARBA00006272"/>
    </source>
</evidence>
<dbReference type="PANTHER" id="PTHR32481">
    <property type="entry name" value="AMINOPEPTIDASE"/>
    <property type="match status" value="1"/>
</dbReference>
<dbReference type="Gene3D" id="3.40.630.10">
    <property type="entry name" value="Zn peptidases"/>
    <property type="match status" value="1"/>
</dbReference>
<dbReference type="GO" id="GO:0006508">
    <property type="term" value="P:proteolysis"/>
    <property type="evidence" value="ECO:0007669"/>
    <property type="project" value="UniProtKB-KW"/>
</dbReference>
<feature type="active site" description="Proton acceptor" evidence="7">
    <location>
        <position position="208"/>
    </location>
</feature>
<keyword evidence="2" id="KW-0031">Aminopeptidase</keyword>
<dbReference type="InterPro" id="IPR051464">
    <property type="entry name" value="Peptidase_M42_aminopept"/>
</dbReference>
<comment type="cofactor">
    <cofactor evidence="8">
        <name>a divalent metal cation</name>
        <dbReference type="ChEBI" id="CHEBI:60240"/>
    </cofactor>
    <text evidence="8">Binds 2 divalent metal cations per subunit.</text>
</comment>
<dbReference type="Gene3D" id="2.40.30.40">
    <property type="entry name" value="Peptidase M42, domain 2"/>
    <property type="match status" value="1"/>
</dbReference>
<dbReference type="GO" id="GO:0004177">
    <property type="term" value="F:aminopeptidase activity"/>
    <property type="evidence" value="ECO:0007669"/>
    <property type="project" value="UniProtKB-UniRule"/>
</dbReference>
<feature type="binding site" evidence="8">
    <location>
        <position position="176"/>
    </location>
    <ligand>
        <name>Zn(2+)</name>
        <dbReference type="ChEBI" id="CHEBI:29105"/>
        <label>1</label>
    </ligand>
</feature>
<gene>
    <name evidence="9" type="ORF">ENU74_01740</name>
</gene>
<dbReference type="SUPFAM" id="SSF53187">
    <property type="entry name" value="Zn-dependent exopeptidases"/>
    <property type="match status" value="1"/>
</dbReference>
<dbReference type="Pfam" id="PF05343">
    <property type="entry name" value="Peptidase_M42"/>
    <property type="match status" value="1"/>
</dbReference>
<evidence type="ECO:0000256" key="2">
    <source>
        <dbReference type="ARBA" id="ARBA00022438"/>
    </source>
</evidence>
<proteinExistence type="inferred from homology"/>
<sequence>MIKREELFKRLTEAFGPSGFEQEVREILREYFSEVGEVKYDRLGSIICQKGNKGLKIMIAAHMDEVGFLVAKITKEGYVKFLPIGGWYSQVLLGHTVKIRTHKGDFLGVIGAKPPHELPEEERDKVVTIEKMYIDFGTFTDFDIEKELGIRVGDPIIPFQNYQKLPNNLHLAKAWDDRFGCAILCELAYSLKEMDHPNSIYLVGTVQEEVGLRGARTAAELIKPDIAFAVDVSIARDYPGYVLKETPERLKNGCAIITYDVTMIPNIKLRDWVIGIAEKYNIKYHLTTIRGGYDTGTIHLKGIGVPSLAIGIPTRYIHSHSGIIAEEDYQNCLNLLIKICENLETF</sequence>
<dbReference type="PANTHER" id="PTHR32481:SF0">
    <property type="entry name" value="AMINOPEPTIDASE YPDE-RELATED"/>
    <property type="match status" value="1"/>
</dbReference>
<evidence type="ECO:0000256" key="3">
    <source>
        <dbReference type="ARBA" id="ARBA00022670"/>
    </source>
</evidence>
<feature type="binding site" evidence="8">
    <location>
        <position position="318"/>
    </location>
    <ligand>
        <name>Zn(2+)</name>
        <dbReference type="ChEBI" id="CHEBI:29105"/>
        <label>2</label>
    </ligand>
</feature>
<reference evidence="9" key="1">
    <citation type="journal article" date="2020" name="mSystems">
        <title>Genome- and Community-Level Interaction Insights into Carbon Utilization and Element Cycling Functions of Hydrothermarchaeota in Hydrothermal Sediment.</title>
        <authorList>
            <person name="Zhou Z."/>
            <person name="Liu Y."/>
            <person name="Xu W."/>
            <person name="Pan J."/>
            <person name="Luo Z.H."/>
            <person name="Li M."/>
        </authorList>
    </citation>
    <scope>NUCLEOTIDE SEQUENCE [LARGE SCALE GENOMIC DNA]</scope>
    <source>
        <strain evidence="9">SpSt-697</strain>
    </source>
</reference>
<comment type="similarity">
    <text evidence="1 6">Belongs to the peptidase M42 family.</text>
</comment>
<dbReference type="GO" id="GO:0046872">
    <property type="term" value="F:metal ion binding"/>
    <property type="evidence" value="ECO:0007669"/>
    <property type="project" value="UniProtKB-UniRule"/>
</dbReference>
<evidence type="ECO:0000256" key="5">
    <source>
        <dbReference type="ARBA" id="ARBA00022801"/>
    </source>
</evidence>
<name>A0A7V3ZUQ7_UNCW3</name>
<accession>A0A7V3ZUQ7</accession>
<dbReference type="EMBL" id="DTDR01000052">
    <property type="protein sequence ID" value="HGK63310.1"/>
    <property type="molecule type" value="Genomic_DNA"/>
</dbReference>
<dbReference type="InterPro" id="IPR023367">
    <property type="entry name" value="Peptidase_M42_dom2"/>
</dbReference>
<feature type="binding site" evidence="8">
    <location>
        <position position="62"/>
    </location>
    <ligand>
        <name>Zn(2+)</name>
        <dbReference type="ChEBI" id="CHEBI:29105"/>
        <label>1</label>
    </ligand>
</feature>
<comment type="caution">
    <text evidence="9">The sequence shown here is derived from an EMBL/GenBank/DDBJ whole genome shotgun (WGS) entry which is preliminary data.</text>
</comment>
<dbReference type="AlphaFoldDB" id="A0A7V3ZUQ7"/>
<evidence type="ECO:0000256" key="8">
    <source>
        <dbReference type="PIRSR" id="PIRSR001123-2"/>
    </source>
</evidence>
<organism evidence="9">
    <name type="scientific">candidate division WOR-3 bacterium</name>
    <dbReference type="NCBI Taxonomy" id="2052148"/>
    <lineage>
        <taxon>Bacteria</taxon>
        <taxon>Bacteria division WOR-3</taxon>
    </lineage>
</organism>
<keyword evidence="5" id="KW-0378">Hydrolase</keyword>
<feature type="binding site" evidence="8">
    <location>
        <position position="231"/>
    </location>
    <ligand>
        <name>Zn(2+)</name>
        <dbReference type="ChEBI" id="CHEBI:29105"/>
        <label>1</label>
    </ligand>
</feature>
<evidence type="ECO:0000313" key="9">
    <source>
        <dbReference type="EMBL" id="HGK63310.1"/>
    </source>
</evidence>
<dbReference type="CDD" id="cd05656">
    <property type="entry name" value="M42_Frv"/>
    <property type="match status" value="1"/>
</dbReference>
<keyword evidence="4 8" id="KW-0479">Metal-binding</keyword>
<dbReference type="InterPro" id="IPR008007">
    <property type="entry name" value="Peptidase_M42"/>
</dbReference>
<evidence type="ECO:0000256" key="7">
    <source>
        <dbReference type="PIRSR" id="PIRSR001123-1"/>
    </source>
</evidence>
<keyword evidence="3" id="KW-0645">Protease</keyword>
<evidence type="ECO:0000256" key="6">
    <source>
        <dbReference type="PIRNR" id="PIRNR001123"/>
    </source>
</evidence>
<evidence type="ECO:0000256" key="4">
    <source>
        <dbReference type="ARBA" id="ARBA00022723"/>
    </source>
</evidence>
<protein>
    <submittedName>
        <fullName evidence="9">M42 family peptidase</fullName>
    </submittedName>
</protein>
<feature type="binding site" evidence="8">
    <location>
        <position position="176"/>
    </location>
    <ligand>
        <name>Zn(2+)</name>
        <dbReference type="ChEBI" id="CHEBI:29105"/>
        <label>2</label>
    </ligand>
</feature>
<feature type="binding site" evidence="8">
    <location>
        <position position="209"/>
    </location>
    <ligand>
        <name>Zn(2+)</name>
        <dbReference type="ChEBI" id="CHEBI:29105"/>
        <label>2</label>
    </ligand>
</feature>
<dbReference type="SUPFAM" id="SSF101821">
    <property type="entry name" value="Aminopeptidase/glucanase lid domain"/>
    <property type="match status" value="1"/>
</dbReference>